<accession>A2DFF8</accession>
<evidence type="ECO:0000313" key="2">
    <source>
        <dbReference type="EMBL" id="EAY20886.1"/>
    </source>
</evidence>
<keyword evidence="1" id="KW-0472">Membrane</keyword>
<sequence length="1087" mass="126484">MQGCSQIFECIHIEALQRKFGESTMVSYYLCVSEMSLPHFPRSVVTKPSGYLKSDEVFCEIHQRMTNPCSKEDIISMHHICALDIYNCLKKCSDSLITITDLIFNESFNILSFNTLRSYDIFSECFQRIIVFMQMFLNSPYIDNISNIFLTICPSAYHKKEIEFWQNINYDGPFEKDNTSVTDNKSKYEYTSTLKKSPNRTQKFKDIADDFSERKVDTFIERKGPYSYSRKGILMWFAFLGVLLIHIVFTYMIQRDYRTAIHTSNSISNTYELLHQLANITSFGPLIDILYDDPYRDDSLYTQDTFNYIKNTINDCMLFFDEVRRYHFSIYDSYYFQHTYKFMSGTNVDVSTTIFQQLYQNVIYLYETVLDLMGSYRQELNISQQVYCGYVQHLHQFNSQFYQAISSAENYPKVILHHKAGILILIHSFLYLFVLAIIIILFHAGYKREHSFYYELKKVSKSFLVKLKAFYKKVSESSLEIENQFVLAKKNDETITKPIYLPFLSLVYLPTLLLFIFSVLTIIFSVSSMNCFISTMNNRIESYGYLISFELCMSKSSLDSILTIRNQSCSDISDTLKEISQTLEMMSNHSDTKYGKSTPLCKLCFPKYFQIFSDSQTLIEQESSIFLKLLSNVLISINNTNTTLSGATRSLIFNSFYTKIVDLVNQTSTEIVEASTSNVVNQPIIYFCFHFIFFILIIIYLVYIFMLQTHFDIPYFVLSLTLSNAKMINGNCTISDLIEESFDLSTKKEEKKLQNCTKEFCDKMTTPVMIIDCELKLLYSNDEASRIFLISKEFKDNLSLFEILKDGFIEEGTNKKIGQLINEFAYREFHTIRTYKILGSINSVSDHILTAKGKNMKINYELSIFPIYTTQKHFSQLILIFTPEAEFANYSNFLAKYRKLPITIRNEWIMKDFQITQLKRSNIIKETKSGIVAIVRVKTDFGEKAPQIIDQVFRRFDVIISQSKVFRYYRTHASMYCFGTDFSHEMEFTPYIIHKIILIIRQMFDEAGKVSLSKNVDVDAFSSVGFGNVIIGIPGKEHPFLEVWGAAITDALDMIKVAKLNKVMIRKRVLDQNNLSGIMPELVIPMK</sequence>
<reference evidence="2" key="2">
    <citation type="journal article" date="2007" name="Science">
        <title>Draft genome sequence of the sexually transmitted pathogen Trichomonas vaginalis.</title>
        <authorList>
            <person name="Carlton J.M."/>
            <person name="Hirt R.P."/>
            <person name="Silva J.C."/>
            <person name="Delcher A.L."/>
            <person name="Schatz M."/>
            <person name="Zhao Q."/>
            <person name="Wortman J.R."/>
            <person name="Bidwell S.L."/>
            <person name="Alsmark U.C.M."/>
            <person name="Besteiro S."/>
            <person name="Sicheritz-Ponten T."/>
            <person name="Noel C.J."/>
            <person name="Dacks J.B."/>
            <person name="Foster P.G."/>
            <person name="Simillion C."/>
            <person name="Van de Peer Y."/>
            <person name="Miranda-Saavedra D."/>
            <person name="Barton G.J."/>
            <person name="Westrop G.D."/>
            <person name="Mueller S."/>
            <person name="Dessi D."/>
            <person name="Fiori P.L."/>
            <person name="Ren Q."/>
            <person name="Paulsen I."/>
            <person name="Zhang H."/>
            <person name="Bastida-Corcuera F.D."/>
            <person name="Simoes-Barbosa A."/>
            <person name="Brown M.T."/>
            <person name="Hayes R.D."/>
            <person name="Mukherjee M."/>
            <person name="Okumura C.Y."/>
            <person name="Schneider R."/>
            <person name="Smith A.J."/>
            <person name="Vanacova S."/>
            <person name="Villalvazo M."/>
            <person name="Haas B.J."/>
            <person name="Pertea M."/>
            <person name="Feldblyum T.V."/>
            <person name="Utterback T.R."/>
            <person name="Shu C.L."/>
            <person name="Osoegawa K."/>
            <person name="de Jong P.J."/>
            <person name="Hrdy I."/>
            <person name="Horvathova L."/>
            <person name="Zubacova Z."/>
            <person name="Dolezal P."/>
            <person name="Malik S.B."/>
            <person name="Logsdon J.M. Jr."/>
            <person name="Henze K."/>
            <person name="Gupta A."/>
            <person name="Wang C.C."/>
            <person name="Dunne R.L."/>
            <person name="Upcroft J.A."/>
            <person name="Upcroft P."/>
            <person name="White O."/>
            <person name="Salzberg S.L."/>
            <person name="Tang P."/>
            <person name="Chiu C.-H."/>
            <person name="Lee Y.-S."/>
            <person name="Embley T.M."/>
            <person name="Coombs G.H."/>
            <person name="Mottram J.C."/>
            <person name="Tachezy J."/>
            <person name="Fraser-Liggett C.M."/>
            <person name="Johnson P.J."/>
        </authorList>
    </citation>
    <scope>NUCLEOTIDE SEQUENCE [LARGE SCALE GENOMIC DNA]</scope>
    <source>
        <strain evidence="2">G3</strain>
    </source>
</reference>
<keyword evidence="1" id="KW-1133">Transmembrane helix</keyword>
<dbReference type="EMBL" id="DS113194">
    <property type="protein sequence ID" value="EAY20886.1"/>
    <property type="molecule type" value="Genomic_DNA"/>
</dbReference>
<feature type="transmembrane region" description="Helical" evidence="1">
    <location>
        <begin position="233"/>
        <end position="253"/>
    </location>
</feature>
<proteinExistence type="predicted"/>
<name>A2DFF8_TRIV3</name>
<protein>
    <recommendedName>
        <fullName evidence="4">Guanylate cyclase domain-containing protein</fullName>
    </recommendedName>
</protein>
<evidence type="ECO:0000256" key="1">
    <source>
        <dbReference type="SAM" id="Phobius"/>
    </source>
</evidence>
<keyword evidence="1" id="KW-0812">Transmembrane</keyword>
<feature type="transmembrane region" description="Helical" evidence="1">
    <location>
        <begin position="499"/>
        <end position="526"/>
    </location>
</feature>
<gene>
    <name evidence="2" type="ORF">TVAG_437110</name>
</gene>
<dbReference type="Proteomes" id="UP000001542">
    <property type="component" value="Unassembled WGS sequence"/>
</dbReference>
<organism evidence="2 3">
    <name type="scientific">Trichomonas vaginalis (strain ATCC PRA-98 / G3)</name>
    <dbReference type="NCBI Taxonomy" id="412133"/>
    <lineage>
        <taxon>Eukaryota</taxon>
        <taxon>Metamonada</taxon>
        <taxon>Parabasalia</taxon>
        <taxon>Trichomonadida</taxon>
        <taxon>Trichomonadidae</taxon>
        <taxon>Trichomonas</taxon>
    </lineage>
</organism>
<dbReference type="RefSeq" id="XP_001581872.1">
    <property type="nucleotide sequence ID" value="XM_001581822.1"/>
</dbReference>
<keyword evidence="3" id="KW-1185">Reference proteome</keyword>
<dbReference type="VEuPathDB" id="TrichDB:TVAG_437110"/>
<dbReference type="KEGG" id="tva:5466432"/>
<feature type="transmembrane region" description="Helical" evidence="1">
    <location>
        <begin position="422"/>
        <end position="446"/>
    </location>
</feature>
<reference evidence="2" key="1">
    <citation type="submission" date="2006-10" db="EMBL/GenBank/DDBJ databases">
        <authorList>
            <person name="Amadeo P."/>
            <person name="Zhao Q."/>
            <person name="Wortman J."/>
            <person name="Fraser-Liggett C."/>
            <person name="Carlton J."/>
        </authorList>
    </citation>
    <scope>NUCLEOTIDE SEQUENCE</scope>
    <source>
        <strain evidence="2">G3</strain>
    </source>
</reference>
<dbReference type="AlphaFoldDB" id="A2DFF8"/>
<evidence type="ECO:0000313" key="3">
    <source>
        <dbReference type="Proteomes" id="UP000001542"/>
    </source>
</evidence>
<dbReference type="VEuPathDB" id="TrichDB:TVAGG3_0565000"/>
<feature type="transmembrane region" description="Helical" evidence="1">
    <location>
        <begin position="684"/>
        <end position="706"/>
    </location>
</feature>
<evidence type="ECO:0008006" key="4">
    <source>
        <dbReference type="Google" id="ProtNLM"/>
    </source>
</evidence>
<dbReference type="InParanoid" id="A2DFF8"/>